<dbReference type="InterPro" id="IPR046528">
    <property type="entry name" value="DUF6593"/>
</dbReference>
<evidence type="ECO:0000313" key="3">
    <source>
        <dbReference type="EMBL" id="GJE85406.1"/>
    </source>
</evidence>
<feature type="domain" description="DUF6593" evidence="2">
    <location>
        <begin position="109"/>
        <end position="269"/>
    </location>
</feature>
<gene>
    <name evidence="3" type="ORF">PsYK624_014850</name>
</gene>
<keyword evidence="4" id="KW-1185">Reference proteome</keyword>
<protein>
    <recommendedName>
        <fullName evidence="2">DUF6593 domain-containing protein</fullName>
    </recommendedName>
</protein>
<dbReference type="AlphaFoldDB" id="A0A9P3L7T4"/>
<reference evidence="3 4" key="1">
    <citation type="submission" date="2021-08" db="EMBL/GenBank/DDBJ databases">
        <title>Draft Genome Sequence of Phanerochaete sordida strain YK-624.</title>
        <authorList>
            <person name="Mori T."/>
            <person name="Dohra H."/>
            <person name="Suzuki T."/>
            <person name="Kawagishi H."/>
            <person name="Hirai H."/>
        </authorList>
    </citation>
    <scope>NUCLEOTIDE SEQUENCE [LARGE SCALE GENOMIC DNA]</scope>
    <source>
        <strain evidence="3 4">YK-624</strain>
    </source>
</reference>
<evidence type="ECO:0000259" key="2">
    <source>
        <dbReference type="Pfam" id="PF20236"/>
    </source>
</evidence>
<dbReference type="EMBL" id="BPQB01000002">
    <property type="protein sequence ID" value="GJE85406.1"/>
    <property type="molecule type" value="Genomic_DNA"/>
</dbReference>
<accession>A0A9P3L7T4</accession>
<feature type="compositionally biased region" description="Polar residues" evidence="1">
    <location>
        <begin position="39"/>
        <end position="73"/>
    </location>
</feature>
<evidence type="ECO:0000313" key="4">
    <source>
        <dbReference type="Proteomes" id="UP000703269"/>
    </source>
</evidence>
<dbReference type="OrthoDB" id="3174721at2759"/>
<feature type="region of interest" description="Disordered" evidence="1">
    <location>
        <begin position="16"/>
        <end position="82"/>
    </location>
</feature>
<dbReference type="Proteomes" id="UP000703269">
    <property type="component" value="Unassembled WGS sequence"/>
</dbReference>
<evidence type="ECO:0000256" key="1">
    <source>
        <dbReference type="SAM" id="MobiDB-lite"/>
    </source>
</evidence>
<name>A0A9P3L7T4_9APHY</name>
<dbReference type="Pfam" id="PF20236">
    <property type="entry name" value="DUF6593"/>
    <property type="match status" value="1"/>
</dbReference>
<organism evidence="3 4">
    <name type="scientific">Phanerochaete sordida</name>
    <dbReference type="NCBI Taxonomy" id="48140"/>
    <lineage>
        <taxon>Eukaryota</taxon>
        <taxon>Fungi</taxon>
        <taxon>Dikarya</taxon>
        <taxon>Basidiomycota</taxon>
        <taxon>Agaricomycotina</taxon>
        <taxon>Agaricomycetes</taxon>
        <taxon>Polyporales</taxon>
        <taxon>Phanerochaetaceae</taxon>
        <taxon>Phanerochaete</taxon>
    </lineage>
</organism>
<proteinExistence type="predicted"/>
<sequence>MIILESEWDEAAGVAEHNERNGEVSPGTQHFQSTEELRNTSSPSQLSISRGSRGSDTASSAYDPPSSITSGQVSHDALPSYEDNTSPHVVRPVIYVFAPVLHSFNSMVVRSQTASIPLYHIAVRMNCFIPSSYITVITRGDTVEGEEVGQFEMGMTLRKGTITMNGVERVIETVLVKGGNRMSRTWQWKFETDPSKHLSWAFDNPVKYCYLGTKSVGNSSHFLATFTPPPLVPRADGRPAPAATLKVFPAGQAFLDDILISALILERRRLAPS</sequence>
<comment type="caution">
    <text evidence="3">The sequence shown here is derived from an EMBL/GenBank/DDBJ whole genome shotgun (WGS) entry which is preliminary data.</text>
</comment>